<feature type="region of interest" description="Disordered" evidence="2">
    <location>
        <begin position="314"/>
        <end position="340"/>
    </location>
</feature>
<keyword evidence="1" id="KW-0863">Zinc-finger</keyword>
<dbReference type="InterPro" id="IPR001878">
    <property type="entry name" value="Znf_CCHC"/>
</dbReference>
<sequence length="405" mass="46110">MCRRLKLSTNEAPRILLGQHTKAKSEQETQFSVLFKLLTLKPFNSDALKSSLRQLWYSSRELIIREIDDNLFMAIFHNRDDMERIFVQSPWTFDKKLIQIMRFHGDVQPSTIKFTHAAFWVQFENEEIGTLNDPFWVDFRYEHLPIFCYRCGRLDHSGNDCLEGCRTGGDLEPGEARLSHVHATGEVNAESASAVEKEGSSTVGKVREETFFPTMERFVAQHSEVGITRTERLGYDLHADSNLKLEGDNINKLHMTEDEDEVVVVDLNGTCAEHVRDINSLEGDNINPIHMTEDEDEVVVVDLNGTCVEHMRDTNSFSVQNQRDTQEGSSRPKKWKKRARMQTSPGILLPVVVSWVGGKRTSQMAAMDDASLEGVRVVKKQHVQQVVTNMAELSVEAVDQLCRAQ</sequence>
<dbReference type="PANTHER" id="PTHR31286:SF167">
    <property type="entry name" value="OS09G0268800 PROTEIN"/>
    <property type="match status" value="1"/>
</dbReference>
<dbReference type="PROSITE" id="PS50158">
    <property type="entry name" value="ZF_CCHC"/>
    <property type="match status" value="1"/>
</dbReference>
<dbReference type="PANTHER" id="PTHR31286">
    <property type="entry name" value="GLYCINE-RICH CELL WALL STRUCTURAL PROTEIN 1.8-LIKE"/>
    <property type="match status" value="1"/>
</dbReference>
<dbReference type="EMBL" id="OIVN01001375">
    <property type="protein sequence ID" value="SPC93242.1"/>
    <property type="molecule type" value="Genomic_DNA"/>
</dbReference>
<keyword evidence="1" id="KW-0862">Zinc</keyword>
<evidence type="ECO:0000256" key="2">
    <source>
        <dbReference type="SAM" id="MobiDB-lite"/>
    </source>
</evidence>
<protein>
    <recommendedName>
        <fullName evidence="3">CCHC-type domain-containing protein</fullName>
    </recommendedName>
</protein>
<name>A0A2N9G117_FAGSY</name>
<evidence type="ECO:0000259" key="3">
    <source>
        <dbReference type="PROSITE" id="PS50158"/>
    </source>
</evidence>
<dbReference type="InterPro" id="IPR040256">
    <property type="entry name" value="At4g02000-like"/>
</dbReference>
<evidence type="ECO:0000256" key="1">
    <source>
        <dbReference type="PROSITE-ProRule" id="PRU00047"/>
    </source>
</evidence>
<proteinExistence type="predicted"/>
<dbReference type="InterPro" id="IPR025836">
    <property type="entry name" value="Zn_knuckle_CX2CX4HX4C"/>
</dbReference>
<accession>A0A2N9G117</accession>
<reference evidence="4" key="1">
    <citation type="submission" date="2018-02" db="EMBL/GenBank/DDBJ databases">
        <authorList>
            <person name="Cohen D.B."/>
            <person name="Kent A.D."/>
        </authorList>
    </citation>
    <scope>NUCLEOTIDE SEQUENCE</scope>
</reference>
<dbReference type="Pfam" id="PF14111">
    <property type="entry name" value="DUF4283"/>
    <property type="match status" value="1"/>
</dbReference>
<feature type="domain" description="CCHC-type" evidence="3">
    <location>
        <begin position="148"/>
        <end position="161"/>
    </location>
</feature>
<dbReference type="Pfam" id="PF14392">
    <property type="entry name" value="zf-CCHC_4"/>
    <property type="match status" value="1"/>
</dbReference>
<evidence type="ECO:0000313" key="4">
    <source>
        <dbReference type="EMBL" id="SPC93242.1"/>
    </source>
</evidence>
<keyword evidence="1" id="KW-0479">Metal-binding</keyword>
<organism evidence="4">
    <name type="scientific">Fagus sylvatica</name>
    <name type="common">Beechnut</name>
    <dbReference type="NCBI Taxonomy" id="28930"/>
    <lineage>
        <taxon>Eukaryota</taxon>
        <taxon>Viridiplantae</taxon>
        <taxon>Streptophyta</taxon>
        <taxon>Embryophyta</taxon>
        <taxon>Tracheophyta</taxon>
        <taxon>Spermatophyta</taxon>
        <taxon>Magnoliopsida</taxon>
        <taxon>eudicotyledons</taxon>
        <taxon>Gunneridae</taxon>
        <taxon>Pentapetalae</taxon>
        <taxon>rosids</taxon>
        <taxon>fabids</taxon>
        <taxon>Fagales</taxon>
        <taxon>Fagaceae</taxon>
        <taxon>Fagus</taxon>
    </lineage>
</organism>
<feature type="compositionally biased region" description="Basic residues" evidence="2">
    <location>
        <begin position="331"/>
        <end position="340"/>
    </location>
</feature>
<dbReference type="AlphaFoldDB" id="A0A2N9G117"/>
<dbReference type="InterPro" id="IPR025558">
    <property type="entry name" value="DUF4283"/>
</dbReference>
<feature type="compositionally biased region" description="Polar residues" evidence="2">
    <location>
        <begin position="314"/>
        <end position="329"/>
    </location>
</feature>
<dbReference type="GO" id="GO:0008270">
    <property type="term" value="F:zinc ion binding"/>
    <property type="evidence" value="ECO:0007669"/>
    <property type="project" value="UniProtKB-KW"/>
</dbReference>
<gene>
    <name evidence="4" type="ORF">FSB_LOCUS21124</name>
</gene>
<dbReference type="GO" id="GO:0003676">
    <property type="term" value="F:nucleic acid binding"/>
    <property type="evidence" value="ECO:0007669"/>
    <property type="project" value="InterPro"/>
</dbReference>